<comment type="caution">
    <text evidence="2">The sequence shown here is derived from an EMBL/GenBank/DDBJ whole genome shotgun (WGS) entry which is preliminary data.</text>
</comment>
<feature type="compositionally biased region" description="Polar residues" evidence="1">
    <location>
        <begin position="68"/>
        <end position="77"/>
    </location>
</feature>
<evidence type="ECO:0000313" key="3">
    <source>
        <dbReference type="Proteomes" id="UP000827986"/>
    </source>
</evidence>
<evidence type="ECO:0000256" key="1">
    <source>
        <dbReference type="SAM" id="MobiDB-lite"/>
    </source>
</evidence>
<feature type="region of interest" description="Disordered" evidence="1">
    <location>
        <begin position="57"/>
        <end position="110"/>
    </location>
</feature>
<name>A0A9D3X1T4_9SAUR</name>
<reference evidence="2" key="1">
    <citation type="submission" date="2021-09" db="EMBL/GenBank/DDBJ databases">
        <title>The genome of Mauremys mutica provides insights into the evolution of semi-aquatic lifestyle.</title>
        <authorList>
            <person name="Gong S."/>
            <person name="Gao Y."/>
        </authorList>
    </citation>
    <scope>NUCLEOTIDE SEQUENCE</scope>
    <source>
        <strain evidence="2">MM-2020</strain>
        <tissue evidence="2">Muscle</tissue>
    </source>
</reference>
<proteinExistence type="predicted"/>
<dbReference type="Proteomes" id="UP000827986">
    <property type="component" value="Unassembled WGS sequence"/>
</dbReference>
<keyword evidence="3" id="KW-1185">Reference proteome</keyword>
<dbReference type="AlphaFoldDB" id="A0A9D3X1T4"/>
<protein>
    <submittedName>
        <fullName evidence="2">Uncharacterized protein</fullName>
    </submittedName>
</protein>
<accession>A0A9D3X1T4</accession>
<organism evidence="2 3">
    <name type="scientific">Mauremys mutica</name>
    <name type="common">yellowpond turtle</name>
    <dbReference type="NCBI Taxonomy" id="74926"/>
    <lineage>
        <taxon>Eukaryota</taxon>
        <taxon>Metazoa</taxon>
        <taxon>Chordata</taxon>
        <taxon>Craniata</taxon>
        <taxon>Vertebrata</taxon>
        <taxon>Euteleostomi</taxon>
        <taxon>Archelosauria</taxon>
        <taxon>Testudinata</taxon>
        <taxon>Testudines</taxon>
        <taxon>Cryptodira</taxon>
        <taxon>Durocryptodira</taxon>
        <taxon>Testudinoidea</taxon>
        <taxon>Geoemydidae</taxon>
        <taxon>Geoemydinae</taxon>
        <taxon>Mauremys</taxon>
    </lineage>
</organism>
<gene>
    <name evidence="2" type="ORF">KIL84_007705</name>
</gene>
<dbReference type="EMBL" id="JAHDVG010000483">
    <property type="protein sequence ID" value="KAH1172087.1"/>
    <property type="molecule type" value="Genomic_DNA"/>
</dbReference>
<evidence type="ECO:0000313" key="2">
    <source>
        <dbReference type="EMBL" id="KAH1172087.1"/>
    </source>
</evidence>
<sequence>MLPGRRGALRGGVGEQKEGSMTLLAQPVHLNPHALHSYASAPQPMDNPSLQLQFHQCTPNHPTALPSALQQSNSNSIPGKEDFREVGSLLAGGRLGHSSGEAARLQERMH</sequence>